<dbReference type="Gene3D" id="3.40.50.150">
    <property type="entry name" value="Vaccinia Virus protein VP39"/>
    <property type="match status" value="1"/>
</dbReference>
<keyword evidence="3" id="KW-1185">Reference proteome</keyword>
<evidence type="ECO:0000313" key="3">
    <source>
        <dbReference type="Proteomes" id="UP000323671"/>
    </source>
</evidence>
<dbReference type="RefSeq" id="WP_054622512.1">
    <property type="nucleotide sequence ID" value="NZ_CP022579.1"/>
</dbReference>
<dbReference type="CDD" id="cd02440">
    <property type="entry name" value="AdoMet_MTases"/>
    <property type="match status" value="1"/>
</dbReference>
<dbReference type="AlphaFoldDB" id="A0A5C1E6X5"/>
<dbReference type="InterPro" id="IPR013216">
    <property type="entry name" value="Methyltransf_11"/>
</dbReference>
<gene>
    <name evidence="2" type="ORF">OTERR_12050</name>
</gene>
<dbReference type="GO" id="GO:0008757">
    <property type="term" value="F:S-adenosylmethionine-dependent methyltransferase activity"/>
    <property type="evidence" value="ECO:0007669"/>
    <property type="project" value="InterPro"/>
</dbReference>
<evidence type="ECO:0000259" key="1">
    <source>
        <dbReference type="Pfam" id="PF08241"/>
    </source>
</evidence>
<reference evidence="2 3" key="1">
    <citation type="submission" date="2017-07" db="EMBL/GenBank/DDBJ databases">
        <title>Complete genome sequence of Oryzomicrobium terrae TPP412.</title>
        <authorList>
            <person name="Chiu L.-W."/>
            <person name="Lo K.-J."/>
            <person name="Tsai Y.-M."/>
            <person name="Lin S.-S."/>
            <person name="Kuo C.-H."/>
            <person name="Liu C.-T."/>
        </authorList>
    </citation>
    <scope>NUCLEOTIDE SEQUENCE [LARGE SCALE GENOMIC DNA]</scope>
    <source>
        <strain evidence="2 3">TPP412</strain>
    </source>
</reference>
<protein>
    <submittedName>
        <fullName evidence="2">Generic methyl-transferase</fullName>
    </submittedName>
</protein>
<keyword evidence="2" id="KW-0808">Transferase</keyword>
<accession>A0A5C1E6X5</accession>
<dbReference type="Proteomes" id="UP000323671">
    <property type="component" value="Chromosome"/>
</dbReference>
<proteinExistence type="predicted"/>
<dbReference type="EMBL" id="CP022579">
    <property type="protein sequence ID" value="QEL64681.1"/>
    <property type="molecule type" value="Genomic_DNA"/>
</dbReference>
<sequence>MSIPGLQDWLSTPQGKYVLGWEQTKVEQAVGDIFGFHALQLGLPECDFLSGSRIPLRLYTGEAGRIDVACDFRELPFATGSIDLVILPHVLEFAEDPHQILREVERILIPEGQVVVVGFNPLSLWGARRALARQRNRFPWNGRYLSVQRLKDWLQLLGFEVNRGNFGCYAPPLRQERSFSRCRFMELAGDRWWGFAGGVYMVRAVKRVAGMRLIQPAWRSTPRRAKALAPIAQKNRRLLTHRNEH</sequence>
<dbReference type="KEGG" id="otr:OTERR_12050"/>
<feature type="domain" description="Methyltransferase type 11" evidence="1">
    <location>
        <begin position="68"/>
        <end position="116"/>
    </location>
</feature>
<organism evidence="2 3">
    <name type="scientific">Oryzomicrobium terrae</name>
    <dbReference type="NCBI Taxonomy" id="1735038"/>
    <lineage>
        <taxon>Bacteria</taxon>
        <taxon>Pseudomonadati</taxon>
        <taxon>Pseudomonadota</taxon>
        <taxon>Betaproteobacteria</taxon>
        <taxon>Rhodocyclales</taxon>
        <taxon>Rhodocyclaceae</taxon>
        <taxon>Oryzomicrobium</taxon>
    </lineage>
</organism>
<evidence type="ECO:0000313" key="2">
    <source>
        <dbReference type="EMBL" id="QEL64681.1"/>
    </source>
</evidence>
<name>A0A5C1E6X5_9RHOO</name>
<dbReference type="Pfam" id="PF08241">
    <property type="entry name" value="Methyltransf_11"/>
    <property type="match status" value="1"/>
</dbReference>
<dbReference type="InterPro" id="IPR029063">
    <property type="entry name" value="SAM-dependent_MTases_sf"/>
</dbReference>
<dbReference type="SUPFAM" id="SSF53335">
    <property type="entry name" value="S-adenosyl-L-methionine-dependent methyltransferases"/>
    <property type="match status" value="1"/>
</dbReference>